<dbReference type="FunFam" id="3.40.50.1820:FF:000072">
    <property type="entry name" value="Serine carboxypeptidase-like 19"/>
    <property type="match status" value="1"/>
</dbReference>
<dbReference type="PROSITE" id="PS00560">
    <property type="entry name" value="CARBOXYPEPT_SER_HIS"/>
    <property type="match status" value="1"/>
</dbReference>
<feature type="signal peptide" evidence="6">
    <location>
        <begin position="1"/>
        <end position="30"/>
    </location>
</feature>
<organism evidence="7 8">
    <name type="scientific">Saponaria officinalis</name>
    <name type="common">Common soapwort</name>
    <name type="synonym">Lychnis saponaria</name>
    <dbReference type="NCBI Taxonomy" id="3572"/>
    <lineage>
        <taxon>Eukaryota</taxon>
        <taxon>Viridiplantae</taxon>
        <taxon>Streptophyta</taxon>
        <taxon>Embryophyta</taxon>
        <taxon>Tracheophyta</taxon>
        <taxon>Spermatophyta</taxon>
        <taxon>Magnoliopsida</taxon>
        <taxon>eudicotyledons</taxon>
        <taxon>Gunneridae</taxon>
        <taxon>Pentapetalae</taxon>
        <taxon>Caryophyllales</taxon>
        <taxon>Caryophyllaceae</taxon>
        <taxon>Caryophylleae</taxon>
        <taxon>Saponaria</taxon>
    </lineage>
</organism>
<protein>
    <submittedName>
        <fullName evidence="7">Uncharacterized protein</fullName>
    </submittedName>
</protein>
<dbReference type="Pfam" id="PF00450">
    <property type="entry name" value="Peptidase_S10"/>
    <property type="match status" value="1"/>
</dbReference>
<sequence length="481" mass="55115">MKLCTLHILVLLCILLHLLTPLLLVTQAHPHIIKSLPGYHGLLPFTLETGYIGVGETEEVQLFYYFAESEQNVDTNPLMLWLTGGPGCSTFSGLVYEIGPVSFDYARSNPKLDIPKLQLNPYSWTKLASIIFLDSPVGTGFSYARSYEGYHSNDTLQSSYIYEFLTKWFLDHPNFRSNPLYIAGDSYAGMIVPRIVQQILNGNKNALLPKMNLKGYVLGNPTTIGNKVIYSQAEYERRVSLISEELYESAKINCNGNFVNVDRRNIICSQELEAISKVKFQIVVPYILEPMCLRETSKPTKKVPRYEHQMEDNHVDSIQLLEQQGDHPWCREDNYILSTSWTNNVRVREALNVREGTVDRWTRCNLSISYTRDYEASVVGYHKNFTNTNFKVLLYSGDQDLGIPYIGTLQWIEELQIPTTEEWRPWFVDGQVAGYVTQYGGLSKDYRLTYTTIKGGGHTAPEYKPRECLAMIRRWFELSPL</sequence>
<evidence type="ECO:0000256" key="3">
    <source>
        <dbReference type="ARBA" id="ARBA00022670"/>
    </source>
</evidence>
<name>A0AAW1MRY0_SAPOF</name>
<keyword evidence="4" id="KW-0378">Hydrolase</keyword>
<keyword evidence="2" id="KW-0121">Carboxypeptidase</keyword>
<dbReference type="InterPro" id="IPR029058">
    <property type="entry name" value="AB_hydrolase_fold"/>
</dbReference>
<dbReference type="EMBL" id="JBDFQZ010000002">
    <property type="protein sequence ID" value="KAK9748557.1"/>
    <property type="molecule type" value="Genomic_DNA"/>
</dbReference>
<dbReference type="GO" id="GO:0006508">
    <property type="term" value="P:proteolysis"/>
    <property type="evidence" value="ECO:0007669"/>
    <property type="project" value="UniProtKB-KW"/>
</dbReference>
<dbReference type="SUPFAM" id="SSF53474">
    <property type="entry name" value="alpha/beta-Hydrolases"/>
    <property type="match status" value="1"/>
</dbReference>
<dbReference type="Gene3D" id="3.40.50.12670">
    <property type="match status" value="1"/>
</dbReference>
<dbReference type="PANTHER" id="PTHR11802">
    <property type="entry name" value="SERINE PROTEASE FAMILY S10 SERINE CARBOXYPEPTIDASE"/>
    <property type="match status" value="1"/>
</dbReference>
<comment type="similarity">
    <text evidence="1">Belongs to the peptidase S10 family.</text>
</comment>
<dbReference type="InterPro" id="IPR001563">
    <property type="entry name" value="Peptidase_S10"/>
</dbReference>
<evidence type="ECO:0000313" key="7">
    <source>
        <dbReference type="EMBL" id="KAK9748557.1"/>
    </source>
</evidence>
<reference evidence="7" key="1">
    <citation type="submission" date="2024-03" db="EMBL/GenBank/DDBJ databases">
        <title>WGS assembly of Saponaria officinalis var. Norfolk2.</title>
        <authorList>
            <person name="Jenkins J."/>
            <person name="Shu S."/>
            <person name="Grimwood J."/>
            <person name="Barry K."/>
            <person name="Goodstein D."/>
            <person name="Schmutz J."/>
            <person name="Leebens-Mack J."/>
            <person name="Osbourn A."/>
        </authorList>
    </citation>
    <scope>NUCLEOTIDE SEQUENCE [LARGE SCALE GENOMIC DNA]</scope>
    <source>
        <strain evidence="7">JIC</strain>
    </source>
</reference>
<keyword evidence="8" id="KW-1185">Reference proteome</keyword>
<dbReference type="PANTHER" id="PTHR11802:SF224">
    <property type="entry name" value="SERINE CARBOXYPEPTIDASE-LIKE 7 ISOFORM X1"/>
    <property type="match status" value="1"/>
</dbReference>
<dbReference type="Gene3D" id="3.40.50.1820">
    <property type="entry name" value="alpha/beta hydrolase"/>
    <property type="match status" value="1"/>
</dbReference>
<dbReference type="FunFam" id="3.40.50.12670:FF:000002">
    <property type="entry name" value="Carboxypeptidase"/>
    <property type="match status" value="1"/>
</dbReference>
<dbReference type="AlphaFoldDB" id="A0AAW1MRY0"/>
<dbReference type="GO" id="GO:0004185">
    <property type="term" value="F:serine-type carboxypeptidase activity"/>
    <property type="evidence" value="ECO:0007669"/>
    <property type="project" value="InterPro"/>
</dbReference>
<proteinExistence type="inferred from homology"/>
<feature type="chain" id="PRO_5043609681" evidence="6">
    <location>
        <begin position="31"/>
        <end position="481"/>
    </location>
</feature>
<evidence type="ECO:0000256" key="4">
    <source>
        <dbReference type="ARBA" id="ARBA00022801"/>
    </source>
</evidence>
<dbReference type="Proteomes" id="UP001443914">
    <property type="component" value="Unassembled WGS sequence"/>
</dbReference>
<gene>
    <name evidence="7" type="ORF">RND81_02G066500</name>
</gene>
<evidence type="ECO:0000256" key="5">
    <source>
        <dbReference type="ARBA" id="ARBA00023180"/>
    </source>
</evidence>
<dbReference type="InterPro" id="IPR033124">
    <property type="entry name" value="Ser_caboxypep_his_AS"/>
</dbReference>
<evidence type="ECO:0000256" key="6">
    <source>
        <dbReference type="SAM" id="SignalP"/>
    </source>
</evidence>
<evidence type="ECO:0000313" key="8">
    <source>
        <dbReference type="Proteomes" id="UP001443914"/>
    </source>
</evidence>
<keyword evidence="5" id="KW-0325">Glycoprotein</keyword>
<keyword evidence="3" id="KW-0645">Protease</keyword>
<evidence type="ECO:0000256" key="2">
    <source>
        <dbReference type="ARBA" id="ARBA00022645"/>
    </source>
</evidence>
<dbReference type="GO" id="GO:0016747">
    <property type="term" value="F:acyltransferase activity, transferring groups other than amino-acyl groups"/>
    <property type="evidence" value="ECO:0007669"/>
    <property type="project" value="TreeGrafter"/>
</dbReference>
<evidence type="ECO:0000256" key="1">
    <source>
        <dbReference type="ARBA" id="ARBA00009431"/>
    </source>
</evidence>
<dbReference type="GO" id="GO:0019748">
    <property type="term" value="P:secondary metabolic process"/>
    <property type="evidence" value="ECO:0007669"/>
    <property type="project" value="TreeGrafter"/>
</dbReference>
<comment type="caution">
    <text evidence="7">The sequence shown here is derived from an EMBL/GenBank/DDBJ whole genome shotgun (WGS) entry which is preliminary data.</text>
</comment>
<dbReference type="PRINTS" id="PR00724">
    <property type="entry name" value="CRBOXYPTASEC"/>
</dbReference>
<accession>A0AAW1MRY0</accession>
<keyword evidence="6" id="KW-0732">Signal</keyword>